<evidence type="ECO:0000256" key="5">
    <source>
        <dbReference type="ARBA" id="ARBA00023004"/>
    </source>
</evidence>
<keyword evidence="7" id="KW-0812">Transmembrane</keyword>
<evidence type="ECO:0000313" key="9">
    <source>
        <dbReference type="Proteomes" id="UP000594263"/>
    </source>
</evidence>
<keyword evidence="9" id="KW-1185">Reference proteome</keyword>
<keyword evidence="6" id="KW-0349">Heme</keyword>
<evidence type="ECO:0000256" key="7">
    <source>
        <dbReference type="SAM" id="Phobius"/>
    </source>
</evidence>
<dbReference type="CDD" id="cd11064">
    <property type="entry name" value="CYP86A"/>
    <property type="match status" value="1"/>
</dbReference>
<organism evidence="8 9">
    <name type="scientific">Kalanchoe fedtschenkoi</name>
    <name type="common">Lavender scallops</name>
    <name type="synonym">South American air plant</name>
    <dbReference type="NCBI Taxonomy" id="63787"/>
    <lineage>
        <taxon>Eukaryota</taxon>
        <taxon>Viridiplantae</taxon>
        <taxon>Streptophyta</taxon>
        <taxon>Embryophyta</taxon>
        <taxon>Tracheophyta</taxon>
        <taxon>Spermatophyta</taxon>
        <taxon>Magnoliopsida</taxon>
        <taxon>eudicotyledons</taxon>
        <taxon>Gunneridae</taxon>
        <taxon>Pentapetalae</taxon>
        <taxon>Saxifragales</taxon>
        <taxon>Crassulaceae</taxon>
        <taxon>Kalanchoe</taxon>
    </lineage>
</organism>
<dbReference type="PRINTS" id="PR00385">
    <property type="entry name" value="P450"/>
</dbReference>
<comment type="cofactor">
    <cofactor evidence="1 6">
        <name>heme</name>
        <dbReference type="ChEBI" id="CHEBI:30413"/>
    </cofactor>
</comment>
<keyword evidence="7" id="KW-0472">Membrane</keyword>
<dbReference type="OMA" id="VFDIINC"/>
<evidence type="ECO:0000256" key="4">
    <source>
        <dbReference type="ARBA" id="ARBA00023002"/>
    </source>
</evidence>
<evidence type="ECO:0000313" key="8">
    <source>
        <dbReference type="EnsemblPlants" id="Kaladp0059s0170.1.v1.1.CDS.1"/>
    </source>
</evidence>
<name>A0A7N0UC79_KALFE</name>
<accession>A0A7N0UC79</accession>
<sequence length="508" mass="58068">MASLLPQSSLIIHHAFSYLMIFIYLMITIISSLLALLILKQKIYCSCQICHSYVTMSWSREFVNLCDWYTHLLRKSPTRTLHVHALGNIITADPKNVEYILKTRFDNYPKGKPFSAILGDLLGKGIFNVDGHEWMFQKKMASHELGRVSLRSYCFQVVSYEIEQRIFPLLSSVAGESESGVLLDLQDVFRQFSFDSICQFSFGMDPMFLESCHSMNSFAASFDLATRLSAERAMKISPLIWKMKRLLNVGSEKRLHNAIKVINLMAQEIITQKRKLGLVGQQDLLSNLMDCVQDDKYLRDIVVSFILAGRDSVASALSSFFFLLANHPDVEEAIAREADRVIGEGQHLTSFDQIKDLHYLQAAVYENMRLYPPVQFDSKFCLEDDVLPDGTRVRRGTRVTYHPYAMGRMEEIWGDDCLEFKPKRWLRDGKFYQENPFKYPVFQAGPRVCLGKEVALVEIITVALWLIRHYSIKLAASNCSSVPKFSPGLTATFRDGLQVLVTQKIRPS</sequence>
<dbReference type="PRINTS" id="PR00463">
    <property type="entry name" value="EP450I"/>
</dbReference>
<dbReference type="InterPro" id="IPR001128">
    <property type="entry name" value="Cyt_P450"/>
</dbReference>
<dbReference type="SUPFAM" id="SSF48264">
    <property type="entry name" value="Cytochrome P450"/>
    <property type="match status" value="1"/>
</dbReference>
<dbReference type="PANTHER" id="PTHR24296">
    <property type="entry name" value="CYTOCHROME P450"/>
    <property type="match status" value="1"/>
</dbReference>
<dbReference type="AlphaFoldDB" id="A0A7N0UC79"/>
<evidence type="ECO:0000256" key="3">
    <source>
        <dbReference type="ARBA" id="ARBA00022723"/>
    </source>
</evidence>
<dbReference type="GO" id="GO:0016705">
    <property type="term" value="F:oxidoreductase activity, acting on paired donors, with incorporation or reduction of molecular oxygen"/>
    <property type="evidence" value="ECO:0007669"/>
    <property type="project" value="InterPro"/>
</dbReference>
<comment type="similarity">
    <text evidence="2">Belongs to the cytochrome P450 family.</text>
</comment>
<feature type="binding site" description="axial binding residue" evidence="6">
    <location>
        <position position="449"/>
    </location>
    <ligand>
        <name>heme</name>
        <dbReference type="ChEBI" id="CHEBI:30413"/>
    </ligand>
    <ligandPart>
        <name>Fe</name>
        <dbReference type="ChEBI" id="CHEBI:18248"/>
    </ligandPart>
</feature>
<protein>
    <recommendedName>
        <fullName evidence="10">Cytochrome P450</fullName>
    </recommendedName>
</protein>
<evidence type="ECO:0000256" key="1">
    <source>
        <dbReference type="ARBA" id="ARBA00001971"/>
    </source>
</evidence>
<dbReference type="EnsemblPlants" id="Kaladp0059s0170.1.v1.1">
    <property type="protein sequence ID" value="Kaladp0059s0170.1.v1.1.CDS.1"/>
    <property type="gene ID" value="Kaladp0059s0170.v1.1"/>
</dbReference>
<keyword evidence="7" id="KW-1133">Transmembrane helix</keyword>
<evidence type="ECO:0000256" key="6">
    <source>
        <dbReference type="PIRSR" id="PIRSR602401-1"/>
    </source>
</evidence>
<keyword evidence="3 6" id="KW-0479">Metal-binding</keyword>
<dbReference type="Pfam" id="PF00067">
    <property type="entry name" value="p450"/>
    <property type="match status" value="1"/>
</dbReference>
<proteinExistence type="inferred from homology"/>
<dbReference type="GO" id="GO:0020037">
    <property type="term" value="F:heme binding"/>
    <property type="evidence" value="ECO:0007669"/>
    <property type="project" value="InterPro"/>
</dbReference>
<dbReference type="GO" id="GO:0004497">
    <property type="term" value="F:monooxygenase activity"/>
    <property type="evidence" value="ECO:0007669"/>
    <property type="project" value="InterPro"/>
</dbReference>
<dbReference type="GO" id="GO:0005506">
    <property type="term" value="F:iron ion binding"/>
    <property type="evidence" value="ECO:0007669"/>
    <property type="project" value="InterPro"/>
</dbReference>
<dbReference type="InterPro" id="IPR002401">
    <property type="entry name" value="Cyt_P450_E_grp-I"/>
</dbReference>
<dbReference type="Gene3D" id="1.10.630.10">
    <property type="entry name" value="Cytochrome P450"/>
    <property type="match status" value="1"/>
</dbReference>
<feature type="transmembrane region" description="Helical" evidence="7">
    <location>
        <begin position="15"/>
        <end position="39"/>
    </location>
</feature>
<dbReference type="Gramene" id="Kaladp0059s0170.1.v1.1">
    <property type="protein sequence ID" value="Kaladp0059s0170.1.v1.1.CDS.1"/>
    <property type="gene ID" value="Kaladp0059s0170.v1.1"/>
</dbReference>
<dbReference type="Proteomes" id="UP000594263">
    <property type="component" value="Unplaced"/>
</dbReference>
<keyword evidence="4" id="KW-0560">Oxidoreductase</keyword>
<keyword evidence="5 6" id="KW-0408">Iron</keyword>
<reference evidence="8" key="1">
    <citation type="submission" date="2021-01" db="UniProtKB">
        <authorList>
            <consortium name="EnsemblPlants"/>
        </authorList>
    </citation>
    <scope>IDENTIFICATION</scope>
</reference>
<dbReference type="InterPro" id="IPR036396">
    <property type="entry name" value="Cyt_P450_sf"/>
</dbReference>
<evidence type="ECO:0000256" key="2">
    <source>
        <dbReference type="ARBA" id="ARBA00010617"/>
    </source>
</evidence>
<evidence type="ECO:0008006" key="10">
    <source>
        <dbReference type="Google" id="ProtNLM"/>
    </source>
</evidence>